<keyword evidence="4" id="KW-1015">Disulfide bond</keyword>
<comment type="subunit">
    <text evidence="6">Homodimer.</text>
</comment>
<dbReference type="Proteomes" id="UP000178603">
    <property type="component" value="Unassembled WGS sequence"/>
</dbReference>
<evidence type="ECO:0000256" key="5">
    <source>
        <dbReference type="ARBA" id="ARBA00023284"/>
    </source>
</evidence>
<dbReference type="Pfam" id="PF07992">
    <property type="entry name" value="Pyr_redox_2"/>
    <property type="match status" value="1"/>
</dbReference>
<dbReference type="PRINTS" id="PR00469">
    <property type="entry name" value="PNDRDTASEII"/>
</dbReference>
<dbReference type="EMBL" id="MGGW01000018">
    <property type="protein sequence ID" value="OGM54098.1"/>
    <property type="molecule type" value="Genomic_DNA"/>
</dbReference>
<keyword evidence="7" id="KW-0521">NADP</keyword>
<accession>A0A1F8AS53</accession>
<comment type="catalytic activity">
    <reaction evidence="6">
        <text>[thioredoxin]-dithiol + NADP(+) = [thioredoxin]-disulfide + NADPH + H(+)</text>
        <dbReference type="Rhea" id="RHEA:20345"/>
        <dbReference type="Rhea" id="RHEA-COMP:10698"/>
        <dbReference type="Rhea" id="RHEA-COMP:10700"/>
        <dbReference type="ChEBI" id="CHEBI:15378"/>
        <dbReference type="ChEBI" id="CHEBI:29950"/>
        <dbReference type="ChEBI" id="CHEBI:50058"/>
        <dbReference type="ChEBI" id="CHEBI:57783"/>
        <dbReference type="ChEBI" id="CHEBI:58349"/>
        <dbReference type="EC" id="1.8.1.9"/>
    </reaction>
</comment>
<evidence type="ECO:0000256" key="7">
    <source>
        <dbReference type="RuleBase" id="RU003881"/>
    </source>
</evidence>
<dbReference type="InterPro" id="IPR023753">
    <property type="entry name" value="FAD/NAD-binding_dom"/>
</dbReference>
<evidence type="ECO:0000259" key="8">
    <source>
        <dbReference type="Pfam" id="PF07992"/>
    </source>
</evidence>
<gene>
    <name evidence="9" type="ORF">A3E44_02745</name>
</gene>
<dbReference type="GO" id="GO:0019430">
    <property type="term" value="P:removal of superoxide radicals"/>
    <property type="evidence" value="ECO:0007669"/>
    <property type="project" value="UniProtKB-UniRule"/>
</dbReference>
<evidence type="ECO:0000313" key="9">
    <source>
        <dbReference type="EMBL" id="OGM54098.1"/>
    </source>
</evidence>
<evidence type="ECO:0000256" key="4">
    <source>
        <dbReference type="ARBA" id="ARBA00023157"/>
    </source>
</evidence>
<dbReference type="InterPro" id="IPR005982">
    <property type="entry name" value="Thioredox_Rdtase"/>
</dbReference>
<comment type="caution">
    <text evidence="9">The sequence shown here is derived from an EMBL/GenBank/DDBJ whole genome shotgun (WGS) entry which is preliminary data.</text>
</comment>
<dbReference type="InterPro" id="IPR050097">
    <property type="entry name" value="Ferredoxin-NADP_redctase_2"/>
</dbReference>
<organism evidence="9 10">
    <name type="scientific">Candidatus Woesebacteria bacterium RIFCSPHIGHO2_12_FULL_41_24</name>
    <dbReference type="NCBI Taxonomy" id="1802510"/>
    <lineage>
        <taxon>Bacteria</taxon>
        <taxon>Candidatus Woeseibacteriota</taxon>
    </lineage>
</organism>
<proteinExistence type="inferred from homology"/>
<protein>
    <recommendedName>
        <fullName evidence="6">Thioredoxin reductase</fullName>
        <ecNumber evidence="6">1.8.1.9</ecNumber>
    </recommendedName>
</protein>
<dbReference type="PRINTS" id="PR00368">
    <property type="entry name" value="FADPNR"/>
</dbReference>
<comment type="cofactor">
    <cofactor evidence="7">
        <name>FAD</name>
        <dbReference type="ChEBI" id="CHEBI:57692"/>
    </cofactor>
    <text evidence="7">Binds 1 FAD per subunit.</text>
</comment>
<dbReference type="AlphaFoldDB" id="A0A1F8AS53"/>
<feature type="domain" description="FAD/NAD(P)-binding" evidence="8">
    <location>
        <begin position="16"/>
        <end position="302"/>
    </location>
</feature>
<evidence type="ECO:0000256" key="2">
    <source>
        <dbReference type="ARBA" id="ARBA00022827"/>
    </source>
</evidence>
<comment type="similarity">
    <text evidence="6">Belongs to the class-II pyridine nucleotide-disulfide oxidoreductase family.</text>
</comment>
<evidence type="ECO:0000256" key="6">
    <source>
        <dbReference type="RuleBase" id="RU003880"/>
    </source>
</evidence>
<dbReference type="GO" id="GO:0004791">
    <property type="term" value="F:thioredoxin-disulfide reductase (NADPH) activity"/>
    <property type="evidence" value="ECO:0007669"/>
    <property type="project" value="UniProtKB-UniRule"/>
</dbReference>
<dbReference type="InterPro" id="IPR036188">
    <property type="entry name" value="FAD/NAD-bd_sf"/>
</dbReference>
<name>A0A1F8AS53_9BACT</name>
<dbReference type="EC" id="1.8.1.9" evidence="6"/>
<dbReference type="InterPro" id="IPR008255">
    <property type="entry name" value="Pyr_nucl-diS_OxRdtase_2_AS"/>
</dbReference>
<evidence type="ECO:0000256" key="3">
    <source>
        <dbReference type="ARBA" id="ARBA00023002"/>
    </source>
</evidence>
<dbReference type="NCBIfam" id="TIGR01292">
    <property type="entry name" value="TRX_reduct"/>
    <property type="match status" value="1"/>
</dbReference>
<keyword evidence="3 6" id="KW-0560">Oxidoreductase</keyword>
<evidence type="ECO:0000313" key="10">
    <source>
        <dbReference type="Proteomes" id="UP000178603"/>
    </source>
</evidence>
<keyword evidence="2 6" id="KW-0274">FAD</keyword>
<dbReference type="SUPFAM" id="SSF51905">
    <property type="entry name" value="FAD/NAD(P)-binding domain"/>
    <property type="match status" value="1"/>
</dbReference>
<dbReference type="PROSITE" id="PS00573">
    <property type="entry name" value="PYRIDINE_REDOX_2"/>
    <property type="match status" value="1"/>
</dbReference>
<keyword evidence="1 6" id="KW-0285">Flavoprotein</keyword>
<keyword evidence="5 6" id="KW-0676">Redox-active center</keyword>
<dbReference type="Gene3D" id="3.50.50.60">
    <property type="entry name" value="FAD/NAD(P)-binding domain"/>
    <property type="match status" value="2"/>
</dbReference>
<evidence type="ECO:0000256" key="1">
    <source>
        <dbReference type="ARBA" id="ARBA00022630"/>
    </source>
</evidence>
<dbReference type="GO" id="GO:0005737">
    <property type="term" value="C:cytoplasm"/>
    <property type="evidence" value="ECO:0007669"/>
    <property type="project" value="InterPro"/>
</dbReference>
<sequence>MKEEFAVKPKLGEPWDVAIIGSGPSSFTAAIYTTRGAASTLVLAGEKWGGQLMLTTTVDNYPGFPEGVQGPDLMSAMRKQAQRFGAEVVEKNVTAVDFAGKPFKLTAGGKEYLAKSIIIATGAETNWLGIPGEDRLRGRGVSSCAPCDAPFFKNKNVAVIGGGDSAMEEALVLTKYATKVTIIHRRDAFKASKAMQSKVMGQVQAGKVEIVWDSEVVGFLGEATLEKIRIKNTKTSEVGDRAFEGAFVAIGHNPSTEIFRGKVDLDEKGYAKAFDHTKTNVEGVFIAGDVHDTHYRQAVTAAGFGCMAGMEVLKYLDK</sequence>
<reference evidence="9 10" key="1">
    <citation type="journal article" date="2016" name="Nat. Commun.">
        <title>Thousands of microbial genomes shed light on interconnected biogeochemical processes in an aquifer system.</title>
        <authorList>
            <person name="Anantharaman K."/>
            <person name="Brown C.T."/>
            <person name="Hug L.A."/>
            <person name="Sharon I."/>
            <person name="Castelle C.J."/>
            <person name="Probst A.J."/>
            <person name="Thomas B.C."/>
            <person name="Singh A."/>
            <person name="Wilkins M.J."/>
            <person name="Karaoz U."/>
            <person name="Brodie E.L."/>
            <person name="Williams K.H."/>
            <person name="Hubbard S.S."/>
            <person name="Banfield J.F."/>
        </authorList>
    </citation>
    <scope>NUCLEOTIDE SEQUENCE [LARGE SCALE GENOMIC DNA]</scope>
</reference>
<dbReference type="PANTHER" id="PTHR48105">
    <property type="entry name" value="THIOREDOXIN REDUCTASE 1-RELATED-RELATED"/>
    <property type="match status" value="1"/>
</dbReference>